<evidence type="ECO:0000313" key="2">
    <source>
        <dbReference type="Proteomes" id="UP000244722"/>
    </source>
</evidence>
<comment type="caution">
    <text evidence="1">The sequence shown here is derived from an EMBL/GenBank/DDBJ whole genome shotgun (WGS) entry which is preliminary data.</text>
</comment>
<proteinExistence type="predicted"/>
<name>A0A2T6ZFQ6_TUBBO</name>
<dbReference type="EMBL" id="NESQ01000306">
    <property type="protein sequence ID" value="PUU74330.1"/>
    <property type="molecule type" value="Genomic_DNA"/>
</dbReference>
<protein>
    <submittedName>
        <fullName evidence="1">Uncharacterized protein</fullName>
    </submittedName>
</protein>
<reference evidence="1 2" key="1">
    <citation type="submission" date="2017-04" db="EMBL/GenBank/DDBJ databases">
        <title>Draft genome sequence of Tuber borchii Vittad., a whitish edible truffle.</title>
        <authorList>
            <consortium name="DOE Joint Genome Institute"/>
            <person name="Murat C."/>
            <person name="Kuo A."/>
            <person name="Barry K.W."/>
            <person name="Clum A."/>
            <person name="Dockter R.B."/>
            <person name="Fauchery L."/>
            <person name="Iotti M."/>
            <person name="Kohler A."/>
            <person name="Labutti K."/>
            <person name="Lindquist E.A."/>
            <person name="Lipzen A."/>
            <person name="Ohm R.A."/>
            <person name="Wang M."/>
            <person name="Grigoriev I.V."/>
            <person name="Zambonelli A."/>
            <person name="Martin F.M."/>
        </authorList>
    </citation>
    <scope>NUCLEOTIDE SEQUENCE [LARGE SCALE GENOMIC DNA]</scope>
    <source>
        <strain evidence="1 2">Tbo3840</strain>
    </source>
</reference>
<dbReference type="Proteomes" id="UP000244722">
    <property type="component" value="Unassembled WGS sequence"/>
</dbReference>
<gene>
    <name evidence="1" type="ORF">B9Z19DRAFT_459807</name>
</gene>
<keyword evidence="2" id="KW-1185">Reference proteome</keyword>
<dbReference type="AlphaFoldDB" id="A0A2T6ZFQ6"/>
<accession>A0A2T6ZFQ6</accession>
<evidence type="ECO:0000313" key="1">
    <source>
        <dbReference type="EMBL" id="PUU74330.1"/>
    </source>
</evidence>
<organism evidence="1 2">
    <name type="scientific">Tuber borchii</name>
    <name type="common">White truffle</name>
    <dbReference type="NCBI Taxonomy" id="42251"/>
    <lineage>
        <taxon>Eukaryota</taxon>
        <taxon>Fungi</taxon>
        <taxon>Dikarya</taxon>
        <taxon>Ascomycota</taxon>
        <taxon>Pezizomycotina</taxon>
        <taxon>Pezizomycetes</taxon>
        <taxon>Pezizales</taxon>
        <taxon>Tuberaceae</taxon>
        <taxon>Tuber</taxon>
    </lineage>
</organism>
<sequence>MTQNPFLPLRSSAPFLLHEFGLSSYPLQRPPLFRNPAFYFFDQSVEYFLNYSWGMSSKDFFPPANLFLNIACLGNMAPRSIEIIRVTGTTVQRVGRNSLMRSENNICPVIRRIGFFSPFGWFKQPGDFGRRANQALLLQLASWWGRKHYGKQIATSSIQNA</sequence>